<accession>A0A4Z2HTP4</accession>
<sequence>MTVMPLKKGSSSGVAVFSSSAHFPVFYCCLTPSVHTEGMDRKEEEEEEGGGRETRYWFCWFN</sequence>
<evidence type="ECO:0000313" key="2">
    <source>
        <dbReference type="Proteomes" id="UP000314294"/>
    </source>
</evidence>
<protein>
    <submittedName>
        <fullName evidence="1">Uncharacterized protein</fullName>
    </submittedName>
</protein>
<organism evidence="1 2">
    <name type="scientific">Liparis tanakae</name>
    <name type="common">Tanaka's snailfish</name>
    <dbReference type="NCBI Taxonomy" id="230148"/>
    <lineage>
        <taxon>Eukaryota</taxon>
        <taxon>Metazoa</taxon>
        <taxon>Chordata</taxon>
        <taxon>Craniata</taxon>
        <taxon>Vertebrata</taxon>
        <taxon>Euteleostomi</taxon>
        <taxon>Actinopterygii</taxon>
        <taxon>Neopterygii</taxon>
        <taxon>Teleostei</taxon>
        <taxon>Neoteleostei</taxon>
        <taxon>Acanthomorphata</taxon>
        <taxon>Eupercaria</taxon>
        <taxon>Perciformes</taxon>
        <taxon>Cottioidei</taxon>
        <taxon>Cottales</taxon>
        <taxon>Liparidae</taxon>
        <taxon>Liparis</taxon>
    </lineage>
</organism>
<name>A0A4Z2HTP4_9TELE</name>
<reference evidence="1 2" key="1">
    <citation type="submission" date="2019-03" db="EMBL/GenBank/DDBJ databases">
        <title>First draft genome of Liparis tanakae, snailfish: a comprehensive survey of snailfish specific genes.</title>
        <authorList>
            <person name="Kim W."/>
            <person name="Song I."/>
            <person name="Jeong J.-H."/>
            <person name="Kim D."/>
            <person name="Kim S."/>
            <person name="Ryu S."/>
            <person name="Song J.Y."/>
            <person name="Lee S.K."/>
        </authorList>
    </citation>
    <scope>NUCLEOTIDE SEQUENCE [LARGE SCALE GENOMIC DNA]</scope>
    <source>
        <tissue evidence="1">Muscle</tissue>
    </source>
</reference>
<keyword evidence="2" id="KW-1185">Reference proteome</keyword>
<gene>
    <name evidence="1" type="ORF">EYF80_021407</name>
</gene>
<dbReference type="EMBL" id="SRLO01000191">
    <property type="protein sequence ID" value="TNN68354.1"/>
    <property type="molecule type" value="Genomic_DNA"/>
</dbReference>
<dbReference type="Proteomes" id="UP000314294">
    <property type="component" value="Unassembled WGS sequence"/>
</dbReference>
<evidence type="ECO:0000313" key="1">
    <source>
        <dbReference type="EMBL" id="TNN68354.1"/>
    </source>
</evidence>
<dbReference type="AlphaFoldDB" id="A0A4Z2HTP4"/>
<comment type="caution">
    <text evidence="1">The sequence shown here is derived from an EMBL/GenBank/DDBJ whole genome shotgun (WGS) entry which is preliminary data.</text>
</comment>
<proteinExistence type="predicted"/>